<sequence>MGNALTKSVTTKPIAALRRCSSMTELQRKKTGKLPPNPSVCSQENSVCSPSRRTRLAICQTKRLSFGSVQRAYVRLHNRNSLTIQHTEREKETPPTAQTTKTLAMCARISPQYTGMRPTTCTTTSNNQQDSSSIYARAWRFVQRRLRPRACSCPADMEKRTATTKTVETPQPTSRSSYCCDWQRVYMLKELEEAGARAQWRRQRQYQECIKETAEWTPTDVPTFKTQAQRKTAQVTCHNCGLLFFRPLSVASDTSAFCGRDCQSTFEYRRDLQETVNACETFQSTATWTRSSEL</sequence>
<accession>A0A8S9V1T4</accession>
<dbReference type="AlphaFoldDB" id="A0A8S9V1T4"/>
<organism evidence="2 3">
    <name type="scientific">Phytophthora infestans</name>
    <name type="common">Potato late blight agent</name>
    <name type="synonym">Botrytis infestans</name>
    <dbReference type="NCBI Taxonomy" id="4787"/>
    <lineage>
        <taxon>Eukaryota</taxon>
        <taxon>Sar</taxon>
        <taxon>Stramenopiles</taxon>
        <taxon>Oomycota</taxon>
        <taxon>Peronosporomycetes</taxon>
        <taxon>Peronosporales</taxon>
        <taxon>Peronosporaceae</taxon>
        <taxon>Phytophthora</taxon>
    </lineage>
</organism>
<protein>
    <submittedName>
        <fullName evidence="2">Uncharacterized protein</fullName>
    </submittedName>
</protein>
<reference evidence="2" key="1">
    <citation type="submission" date="2020-03" db="EMBL/GenBank/DDBJ databases">
        <title>Hybrid Assembly of Korean Phytophthora infestans isolates.</title>
        <authorList>
            <person name="Prokchorchik M."/>
            <person name="Lee Y."/>
            <person name="Seo J."/>
            <person name="Cho J.-H."/>
            <person name="Park Y.-E."/>
            <person name="Jang D.-C."/>
            <person name="Im J.-S."/>
            <person name="Choi J.-G."/>
            <person name="Park H.-J."/>
            <person name="Lee G.-B."/>
            <person name="Lee Y.-G."/>
            <person name="Hong S.-Y."/>
            <person name="Cho K."/>
            <person name="Sohn K.H."/>
        </authorList>
    </citation>
    <scope>NUCLEOTIDE SEQUENCE</scope>
    <source>
        <strain evidence="2">KR_2_A2</strain>
    </source>
</reference>
<proteinExistence type="predicted"/>
<evidence type="ECO:0000256" key="1">
    <source>
        <dbReference type="SAM" id="MobiDB-lite"/>
    </source>
</evidence>
<evidence type="ECO:0000313" key="3">
    <source>
        <dbReference type="Proteomes" id="UP000704712"/>
    </source>
</evidence>
<gene>
    <name evidence="2" type="ORF">GN958_ATG03595</name>
</gene>
<name>A0A8S9V1T4_PHYIN</name>
<evidence type="ECO:0000313" key="2">
    <source>
        <dbReference type="EMBL" id="KAF4147185.1"/>
    </source>
</evidence>
<dbReference type="Proteomes" id="UP000704712">
    <property type="component" value="Unassembled WGS sequence"/>
</dbReference>
<dbReference type="EMBL" id="JAACNO010000507">
    <property type="protein sequence ID" value="KAF4147185.1"/>
    <property type="molecule type" value="Genomic_DNA"/>
</dbReference>
<comment type="caution">
    <text evidence="2">The sequence shown here is derived from an EMBL/GenBank/DDBJ whole genome shotgun (WGS) entry which is preliminary data.</text>
</comment>
<feature type="region of interest" description="Disordered" evidence="1">
    <location>
        <begin position="25"/>
        <end position="46"/>
    </location>
</feature>